<name>A0A4R1R0M2_HYDET</name>
<organism evidence="1 2">
    <name type="scientific">Hydrogenispora ethanolica</name>
    <dbReference type="NCBI Taxonomy" id="1082276"/>
    <lineage>
        <taxon>Bacteria</taxon>
        <taxon>Bacillati</taxon>
        <taxon>Bacillota</taxon>
        <taxon>Hydrogenispora</taxon>
    </lineage>
</organism>
<reference evidence="1 2" key="1">
    <citation type="submission" date="2019-03" db="EMBL/GenBank/DDBJ databases">
        <title>Genomic Encyclopedia of Type Strains, Phase IV (KMG-IV): sequencing the most valuable type-strain genomes for metagenomic binning, comparative biology and taxonomic classification.</title>
        <authorList>
            <person name="Goeker M."/>
        </authorList>
    </citation>
    <scope>NUCLEOTIDE SEQUENCE [LARGE SCALE GENOMIC DNA]</scope>
    <source>
        <strain evidence="1 2">LX-B</strain>
    </source>
</reference>
<accession>A0A4R1R0M2</accession>
<gene>
    <name evidence="1" type="ORF">EDC14_104040</name>
</gene>
<proteinExistence type="predicted"/>
<protein>
    <submittedName>
        <fullName evidence="1">Uncharacterized protein</fullName>
    </submittedName>
</protein>
<sequence>MEKEVLKAFEKTTFNQGLSERLESTKSYLLEN</sequence>
<dbReference type="AlphaFoldDB" id="A0A4R1R0M2"/>
<evidence type="ECO:0000313" key="1">
    <source>
        <dbReference type="EMBL" id="TCL58826.1"/>
    </source>
</evidence>
<comment type="caution">
    <text evidence="1">The sequence shown here is derived from an EMBL/GenBank/DDBJ whole genome shotgun (WGS) entry which is preliminary data.</text>
</comment>
<dbReference type="Proteomes" id="UP000295008">
    <property type="component" value="Unassembled WGS sequence"/>
</dbReference>
<dbReference type="EMBL" id="SLUN01000040">
    <property type="protein sequence ID" value="TCL58826.1"/>
    <property type="molecule type" value="Genomic_DNA"/>
</dbReference>
<evidence type="ECO:0000313" key="2">
    <source>
        <dbReference type="Proteomes" id="UP000295008"/>
    </source>
</evidence>
<keyword evidence="2" id="KW-1185">Reference proteome</keyword>